<dbReference type="SUPFAM" id="SSF53850">
    <property type="entry name" value="Periplasmic binding protein-like II"/>
    <property type="match status" value="1"/>
</dbReference>
<evidence type="ECO:0008006" key="5">
    <source>
        <dbReference type="Google" id="ProtNLM"/>
    </source>
</evidence>
<dbReference type="InterPro" id="IPR006059">
    <property type="entry name" value="SBP"/>
</dbReference>
<name>A0A382S8Z0_9ZZZZ</name>
<gene>
    <name evidence="4" type="ORF">METZ01_LOCUS358265</name>
</gene>
<dbReference type="Gene3D" id="3.40.190.10">
    <property type="entry name" value="Periplasmic binding protein-like II"/>
    <property type="match status" value="1"/>
</dbReference>
<evidence type="ECO:0000313" key="4">
    <source>
        <dbReference type="EMBL" id="SVD05411.1"/>
    </source>
</evidence>
<keyword evidence="3" id="KW-0732">Signal</keyword>
<feature type="non-terminal residue" evidence="4">
    <location>
        <position position="314"/>
    </location>
</feature>
<evidence type="ECO:0000256" key="3">
    <source>
        <dbReference type="ARBA" id="ARBA00022729"/>
    </source>
</evidence>
<dbReference type="InterPro" id="IPR050490">
    <property type="entry name" value="Bact_solute-bd_prot1"/>
</dbReference>
<evidence type="ECO:0000256" key="2">
    <source>
        <dbReference type="ARBA" id="ARBA00022448"/>
    </source>
</evidence>
<evidence type="ECO:0000256" key="1">
    <source>
        <dbReference type="ARBA" id="ARBA00004196"/>
    </source>
</evidence>
<sequence>VKNGVVYPFEDMADKYGVNFNKDDYIPGIRNFYADSDGKMIGIPFNSSTCLMYANMDILEAAGVTEIPKTYEEFEGIAQQIKDAGYIPMLQSHSPWIWTENFFSRHNLLMTDGNNGYDAVPTTTLFADTPEFITHWEKVKEWKDKGWYDYKGRAWGDNQAPFIAGEAAFWLGSAASFSGMKGVVPNFSVNHIPYWSSMTGGKAYPTFIGGAANWILSGKSDEEYSALMKLAEYMTTPEIQLFYHNMSGYAAVTHSATELANAIGFYNLSPYHKAVGEQLSLTGSTIPGGYRAGNWPQIREVIYENVHKMLSGEI</sequence>
<reference evidence="4" key="1">
    <citation type="submission" date="2018-05" db="EMBL/GenBank/DDBJ databases">
        <authorList>
            <person name="Lanie J.A."/>
            <person name="Ng W.-L."/>
            <person name="Kazmierczak K.M."/>
            <person name="Andrzejewski T.M."/>
            <person name="Davidsen T.M."/>
            <person name="Wayne K.J."/>
            <person name="Tettelin H."/>
            <person name="Glass J.I."/>
            <person name="Rusch D."/>
            <person name="Podicherti R."/>
            <person name="Tsui H.-C.T."/>
            <person name="Winkler M.E."/>
        </authorList>
    </citation>
    <scope>NUCLEOTIDE SEQUENCE</scope>
</reference>
<dbReference type="EMBL" id="UINC01126735">
    <property type="protein sequence ID" value="SVD05411.1"/>
    <property type="molecule type" value="Genomic_DNA"/>
</dbReference>
<feature type="non-terminal residue" evidence="4">
    <location>
        <position position="1"/>
    </location>
</feature>
<dbReference type="Pfam" id="PF13416">
    <property type="entry name" value="SBP_bac_8"/>
    <property type="match status" value="1"/>
</dbReference>
<keyword evidence="2" id="KW-0813">Transport</keyword>
<dbReference type="GO" id="GO:0030313">
    <property type="term" value="C:cell envelope"/>
    <property type="evidence" value="ECO:0007669"/>
    <property type="project" value="UniProtKB-SubCell"/>
</dbReference>
<proteinExistence type="predicted"/>
<dbReference type="AlphaFoldDB" id="A0A382S8Z0"/>
<comment type="subcellular location">
    <subcellularLocation>
        <location evidence="1">Cell envelope</location>
    </subcellularLocation>
</comment>
<protein>
    <recommendedName>
        <fullName evidence="5">Sugar ABC transporter substrate-binding protein</fullName>
    </recommendedName>
</protein>
<organism evidence="4">
    <name type="scientific">marine metagenome</name>
    <dbReference type="NCBI Taxonomy" id="408172"/>
    <lineage>
        <taxon>unclassified sequences</taxon>
        <taxon>metagenomes</taxon>
        <taxon>ecological metagenomes</taxon>
    </lineage>
</organism>
<accession>A0A382S8Z0</accession>
<dbReference type="PANTHER" id="PTHR43649">
    <property type="entry name" value="ARABINOSE-BINDING PROTEIN-RELATED"/>
    <property type="match status" value="1"/>
</dbReference>
<dbReference type="PANTHER" id="PTHR43649:SF31">
    <property type="entry name" value="SN-GLYCEROL-3-PHOSPHATE-BINDING PERIPLASMIC PROTEIN UGPB"/>
    <property type="match status" value="1"/>
</dbReference>